<dbReference type="CDD" id="cd06558">
    <property type="entry name" value="crotonase-like"/>
    <property type="match status" value="1"/>
</dbReference>
<evidence type="ECO:0000313" key="3">
    <source>
        <dbReference type="Proteomes" id="UP001596109"/>
    </source>
</evidence>
<dbReference type="InterPro" id="IPR029045">
    <property type="entry name" value="ClpP/crotonase-like_dom_sf"/>
</dbReference>
<accession>A0ABW0TKE6</accession>
<name>A0ABW0TKE6_9BACL</name>
<dbReference type="Gene3D" id="3.90.226.10">
    <property type="entry name" value="2-enoyl-CoA Hydratase, Chain A, domain 1"/>
    <property type="match status" value="1"/>
</dbReference>
<dbReference type="RefSeq" id="WP_381432565.1">
    <property type="nucleotide sequence ID" value="NZ_JBHSNO010000005.1"/>
</dbReference>
<dbReference type="Proteomes" id="UP001596109">
    <property type="component" value="Unassembled WGS sequence"/>
</dbReference>
<dbReference type="InterPro" id="IPR001753">
    <property type="entry name" value="Enoyl-CoA_hydra/iso"/>
</dbReference>
<proteinExistence type="inferred from homology"/>
<dbReference type="PANTHER" id="PTHR43802">
    <property type="entry name" value="ENOYL-COA HYDRATASE"/>
    <property type="match status" value="1"/>
</dbReference>
<protein>
    <submittedName>
        <fullName evidence="2">Enoyl-CoA hydratase-related protein</fullName>
    </submittedName>
</protein>
<comment type="caution">
    <text evidence="2">The sequence shown here is derived from an EMBL/GenBank/DDBJ whole genome shotgun (WGS) entry which is preliminary data.</text>
</comment>
<organism evidence="2 3">
    <name type="scientific">Sporosarcina soli</name>
    <dbReference type="NCBI Taxonomy" id="334736"/>
    <lineage>
        <taxon>Bacteria</taxon>
        <taxon>Bacillati</taxon>
        <taxon>Bacillota</taxon>
        <taxon>Bacilli</taxon>
        <taxon>Bacillales</taxon>
        <taxon>Caryophanaceae</taxon>
        <taxon>Sporosarcina</taxon>
    </lineage>
</organism>
<evidence type="ECO:0000313" key="2">
    <source>
        <dbReference type="EMBL" id="MFC5588884.1"/>
    </source>
</evidence>
<sequence length="278" mass="30811">MYKTIKTELQEGILTLTLQRPDALNAYTHQMHEELLHFYRTVNDDDEIRVIVVTGSGRAFCAGMDLAEGDSTFASDASAEDFRDIGGQLSMQVQKVKKPIIAAINGPAVGIGMTMTLPMDIRIVKKDAKIGFVFARRGIGPEAASGWFLPRLVGIGKALEWTLTGRYIPTAEAVATGLVQYEEEEPLTKAYEIAREIIQHTAATSNQFTKQLLWNMLGEDHPYASHLAESKFLHWAGQNADAQEGVQSFIEKRPVKFPLKASDLPDFFNTHDEGVTVK</sequence>
<comment type="similarity">
    <text evidence="1">Belongs to the enoyl-CoA hydratase/isomerase family.</text>
</comment>
<dbReference type="PANTHER" id="PTHR43802:SF1">
    <property type="entry name" value="IP11341P-RELATED"/>
    <property type="match status" value="1"/>
</dbReference>
<dbReference type="EMBL" id="JBHSNO010000005">
    <property type="protein sequence ID" value="MFC5588884.1"/>
    <property type="molecule type" value="Genomic_DNA"/>
</dbReference>
<dbReference type="SUPFAM" id="SSF52096">
    <property type="entry name" value="ClpP/crotonase"/>
    <property type="match status" value="1"/>
</dbReference>
<keyword evidence="3" id="KW-1185">Reference proteome</keyword>
<evidence type="ECO:0000256" key="1">
    <source>
        <dbReference type="ARBA" id="ARBA00005254"/>
    </source>
</evidence>
<dbReference type="Pfam" id="PF00378">
    <property type="entry name" value="ECH_1"/>
    <property type="match status" value="1"/>
</dbReference>
<dbReference type="NCBIfam" id="NF006109">
    <property type="entry name" value="PRK08260.1"/>
    <property type="match status" value="1"/>
</dbReference>
<reference evidence="3" key="1">
    <citation type="journal article" date="2019" name="Int. J. Syst. Evol. Microbiol.">
        <title>The Global Catalogue of Microorganisms (GCM) 10K type strain sequencing project: providing services to taxonomists for standard genome sequencing and annotation.</title>
        <authorList>
            <consortium name="The Broad Institute Genomics Platform"/>
            <consortium name="The Broad Institute Genome Sequencing Center for Infectious Disease"/>
            <person name="Wu L."/>
            <person name="Ma J."/>
        </authorList>
    </citation>
    <scope>NUCLEOTIDE SEQUENCE [LARGE SCALE GENOMIC DNA]</scope>
    <source>
        <strain evidence="3">CGMCC 4.1434</strain>
    </source>
</reference>
<gene>
    <name evidence="2" type="ORF">ACFPRA_08295</name>
</gene>